<accession>A0A4V6A6L9</accession>
<evidence type="ECO:0000256" key="3">
    <source>
        <dbReference type="ARBA" id="ARBA00022723"/>
    </source>
</evidence>
<dbReference type="Gene3D" id="3.30.50.10">
    <property type="entry name" value="Erythroid Transcription Factor GATA-1, subunit A"/>
    <property type="match status" value="1"/>
</dbReference>
<evidence type="ECO:0000256" key="4">
    <source>
        <dbReference type="ARBA" id="ARBA00022771"/>
    </source>
</evidence>
<dbReference type="PROSITE" id="PS51843">
    <property type="entry name" value="NR_LBD"/>
    <property type="match status" value="1"/>
</dbReference>
<dbReference type="GO" id="GO:0045944">
    <property type="term" value="P:positive regulation of transcription by RNA polymerase II"/>
    <property type="evidence" value="ECO:0007669"/>
    <property type="project" value="TreeGrafter"/>
</dbReference>
<evidence type="ECO:0000256" key="2">
    <source>
        <dbReference type="ARBA" id="ARBA00008092"/>
    </source>
</evidence>
<keyword evidence="4" id="KW-0863">Zinc-finger</keyword>
<reference evidence="13 14" key="2">
    <citation type="journal article" date="2019" name="G3 (Bethesda)">
        <title>Hybrid Assembly of the Genome of the Entomopathogenic Nematode Steinernema carpocapsae Identifies the X-Chromosome.</title>
        <authorList>
            <person name="Serra L."/>
            <person name="Macchietto M."/>
            <person name="Macias-Munoz A."/>
            <person name="McGill C.J."/>
            <person name="Rodriguez I.M."/>
            <person name="Rodriguez B."/>
            <person name="Murad R."/>
            <person name="Mortazavi A."/>
        </authorList>
    </citation>
    <scope>NUCLEOTIDE SEQUENCE [LARGE SCALE GENOMIC DNA]</scope>
    <source>
        <strain evidence="13 14">ALL</strain>
    </source>
</reference>
<protein>
    <recommendedName>
        <fullName evidence="15">Nuclear receptor domain-containing protein</fullName>
    </recommendedName>
</protein>
<dbReference type="PANTHER" id="PTHR24082:SF330">
    <property type="entry name" value="THYROID HORMONE RECEPTOR BETA"/>
    <property type="match status" value="1"/>
</dbReference>
<organism evidence="13 14">
    <name type="scientific">Steinernema carpocapsae</name>
    <name type="common">Entomopathogenic nematode</name>
    <dbReference type="NCBI Taxonomy" id="34508"/>
    <lineage>
        <taxon>Eukaryota</taxon>
        <taxon>Metazoa</taxon>
        <taxon>Ecdysozoa</taxon>
        <taxon>Nematoda</taxon>
        <taxon>Chromadorea</taxon>
        <taxon>Rhabditida</taxon>
        <taxon>Tylenchina</taxon>
        <taxon>Panagrolaimomorpha</taxon>
        <taxon>Strongyloidoidea</taxon>
        <taxon>Steinernematidae</taxon>
        <taxon>Steinernema</taxon>
    </lineage>
</organism>
<comment type="subcellular location">
    <subcellularLocation>
        <location evidence="1">Nucleus</location>
    </subcellularLocation>
</comment>
<feature type="domain" description="Nuclear receptor" evidence="11">
    <location>
        <begin position="32"/>
        <end position="107"/>
    </location>
</feature>
<dbReference type="InterPro" id="IPR001728">
    <property type="entry name" value="ThyrH_rcpt"/>
</dbReference>
<dbReference type="GO" id="GO:0004879">
    <property type="term" value="F:nuclear receptor activity"/>
    <property type="evidence" value="ECO:0007669"/>
    <property type="project" value="InterPro"/>
</dbReference>
<dbReference type="GO" id="GO:0000978">
    <property type="term" value="F:RNA polymerase II cis-regulatory region sequence-specific DNA binding"/>
    <property type="evidence" value="ECO:0007669"/>
    <property type="project" value="TreeGrafter"/>
</dbReference>
<evidence type="ECO:0000256" key="6">
    <source>
        <dbReference type="ARBA" id="ARBA00023015"/>
    </source>
</evidence>
<dbReference type="Pfam" id="PF00104">
    <property type="entry name" value="Hormone_recep"/>
    <property type="match status" value="1"/>
</dbReference>
<keyword evidence="9" id="KW-0675">Receptor</keyword>
<feature type="domain" description="NR LBD" evidence="12">
    <location>
        <begin position="145"/>
        <end position="355"/>
    </location>
</feature>
<dbReference type="PANTHER" id="PTHR24082">
    <property type="entry name" value="NUCLEAR HORMONE RECEPTOR"/>
    <property type="match status" value="1"/>
</dbReference>
<evidence type="ECO:0000256" key="9">
    <source>
        <dbReference type="ARBA" id="ARBA00023170"/>
    </source>
</evidence>
<dbReference type="InterPro" id="IPR013088">
    <property type="entry name" value="Znf_NHR/GATA"/>
</dbReference>
<dbReference type="GO" id="GO:0005634">
    <property type="term" value="C:nucleus"/>
    <property type="evidence" value="ECO:0007669"/>
    <property type="project" value="UniProtKB-SubCell"/>
</dbReference>
<evidence type="ECO:0000256" key="1">
    <source>
        <dbReference type="ARBA" id="ARBA00004123"/>
    </source>
</evidence>
<dbReference type="PRINTS" id="PR00398">
    <property type="entry name" value="STRDHORMONER"/>
</dbReference>
<keyword evidence="3" id="KW-0479">Metal-binding</keyword>
<dbReference type="InterPro" id="IPR001723">
    <property type="entry name" value="Nuclear_hrmn_rcpt"/>
</dbReference>
<dbReference type="InterPro" id="IPR050234">
    <property type="entry name" value="Nuclear_hormone_rcpt_NR1"/>
</dbReference>
<evidence type="ECO:0008006" key="15">
    <source>
        <dbReference type="Google" id="ProtNLM"/>
    </source>
</evidence>
<evidence type="ECO:0000259" key="12">
    <source>
        <dbReference type="PROSITE" id="PS51843"/>
    </source>
</evidence>
<keyword evidence="6" id="KW-0805">Transcription regulation</keyword>
<dbReference type="PRINTS" id="PR00047">
    <property type="entry name" value="STROIDFINGER"/>
</dbReference>
<dbReference type="STRING" id="34508.A0A4V6A6L9"/>
<sequence length="355" mass="40258">MLSSRSPFSENGFSILDVTISTPYIPSYMEKGQLCVVCGDDATGLHYKAITCEGCKGFFRRTVQKHMSYSCRDSNQCDINRNTRNVCQHCRYLKCIANGMAPELVLNDSERRAHRELIEENRDRRHCEKAMTKLNAERHVLPATQWTPLVREISSGYARTIDAPLQVSLTTLPDLMELALRRTIDFAKSFSLFSKLSFDEQRQLLIRDPFVEIELLQLVNQWDAVDKCFVVADNTRILAKDLLRDNQTFFRDFLVMANEFQALELNNVQLALVSAILLFGKGAGESPVADEITRILSISLQNLLMDDPNRSPDVRLGQKVTNSLARFNALVEHHKSTKLAQLALQQFALAKVTAN</sequence>
<dbReference type="GO" id="GO:0048384">
    <property type="term" value="P:retinoic acid receptor signaling pathway"/>
    <property type="evidence" value="ECO:0007669"/>
    <property type="project" value="TreeGrafter"/>
</dbReference>
<dbReference type="InterPro" id="IPR001628">
    <property type="entry name" value="Znf_hrmn_rcpt"/>
</dbReference>
<proteinExistence type="inferred from homology"/>
<dbReference type="GO" id="GO:0000122">
    <property type="term" value="P:negative regulation of transcription by RNA polymerase II"/>
    <property type="evidence" value="ECO:0007669"/>
    <property type="project" value="TreeGrafter"/>
</dbReference>
<dbReference type="GO" id="GO:0030154">
    <property type="term" value="P:cell differentiation"/>
    <property type="evidence" value="ECO:0007669"/>
    <property type="project" value="TreeGrafter"/>
</dbReference>
<dbReference type="SMART" id="SM00399">
    <property type="entry name" value="ZnF_C4"/>
    <property type="match status" value="1"/>
</dbReference>
<dbReference type="SUPFAM" id="SSF48508">
    <property type="entry name" value="Nuclear receptor ligand-binding domain"/>
    <property type="match status" value="1"/>
</dbReference>
<keyword evidence="5" id="KW-0862">Zinc</keyword>
<dbReference type="PRINTS" id="PR00546">
    <property type="entry name" value="THYROIDHORMR"/>
</dbReference>
<keyword evidence="7" id="KW-0238">DNA-binding</keyword>
<comment type="similarity">
    <text evidence="2">Belongs to the nuclear hormone receptor family. NR1 subfamily.</text>
</comment>
<keyword evidence="10" id="KW-0539">Nucleus</keyword>
<dbReference type="AlphaFoldDB" id="A0A4V6A6L9"/>
<evidence type="ECO:0000256" key="10">
    <source>
        <dbReference type="ARBA" id="ARBA00023242"/>
    </source>
</evidence>
<keyword evidence="8" id="KW-0804">Transcription</keyword>
<dbReference type="PROSITE" id="PS51030">
    <property type="entry name" value="NUCLEAR_REC_DBD_2"/>
    <property type="match status" value="1"/>
</dbReference>
<evidence type="ECO:0000313" key="13">
    <source>
        <dbReference type="EMBL" id="TKR95085.1"/>
    </source>
</evidence>
<evidence type="ECO:0000256" key="8">
    <source>
        <dbReference type="ARBA" id="ARBA00023163"/>
    </source>
</evidence>
<dbReference type="InterPro" id="IPR035500">
    <property type="entry name" value="NHR-like_dom_sf"/>
</dbReference>
<gene>
    <name evidence="13" type="ORF">L596_009301</name>
</gene>
<keyword evidence="14" id="KW-1185">Reference proteome</keyword>
<dbReference type="CDD" id="cd06961">
    <property type="entry name" value="NR_DBD_TR"/>
    <property type="match status" value="1"/>
</dbReference>
<dbReference type="FunFam" id="3.30.50.10:FF:000030">
    <property type="entry name" value="Nuclear Hormone Receptor family"/>
    <property type="match status" value="1"/>
</dbReference>
<name>A0A4V6A6L9_STECR</name>
<evidence type="ECO:0000256" key="7">
    <source>
        <dbReference type="ARBA" id="ARBA00023125"/>
    </source>
</evidence>
<dbReference type="InterPro" id="IPR000536">
    <property type="entry name" value="Nucl_hrmn_rcpt_lig-bd"/>
</dbReference>
<dbReference type="PROSITE" id="PS00031">
    <property type="entry name" value="NUCLEAR_REC_DBD_1"/>
    <property type="match status" value="1"/>
</dbReference>
<dbReference type="EMBL" id="AZBU02000002">
    <property type="protein sequence ID" value="TKR95085.1"/>
    <property type="molecule type" value="Genomic_DNA"/>
</dbReference>
<dbReference type="GO" id="GO:0008270">
    <property type="term" value="F:zinc ion binding"/>
    <property type="evidence" value="ECO:0007669"/>
    <property type="project" value="UniProtKB-KW"/>
</dbReference>
<dbReference type="SUPFAM" id="SSF57716">
    <property type="entry name" value="Glucocorticoid receptor-like (DNA-binding domain)"/>
    <property type="match status" value="1"/>
</dbReference>
<evidence type="ECO:0000256" key="5">
    <source>
        <dbReference type="ARBA" id="ARBA00022833"/>
    </source>
</evidence>
<dbReference type="OrthoDB" id="5771769at2759"/>
<dbReference type="Gene3D" id="1.10.565.10">
    <property type="entry name" value="Retinoid X Receptor"/>
    <property type="match status" value="1"/>
</dbReference>
<dbReference type="Pfam" id="PF00105">
    <property type="entry name" value="zf-C4"/>
    <property type="match status" value="1"/>
</dbReference>
<reference evidence="13 14" key="1">
    <citation type="journal article" date="2015" name="Genome Biol.">
        <title>Comparative genomics of Steinernema reveals deeply conserved gene regulatory networks.</title>
        <authorList>
            <person name="Dillman A.R."/>
            <person name="Macchietto M."/>
            <person name="Porter C.F."/>
            <person name="Rogers A."/>
            <person name="Williams B."/>
            <person name="Antoshechkin I."/>
            <person name="Lee M.M."/>
            <person name="Goodwin Z."/>
            <person name="Lu X."/>
            <person name="Lewis E.E."/>
            <person name="Goodrich-Blair H."/>
            <person name="Stock S.P."/>
            <person name="Adams B.J."/>
            <person name="Sternberg P.W."/>
            <person name="Mortazavi A."/>
        </authorList>
    </citation>
    <scope>NUCLEOTIDE SEQUENCE [LARGE SCALE GENOMIC DNA]</scope>
    <source>
        <strain evidence="13 14">ALL</strain>
    </source>
</reference>
<evidence type="ECO:0000259" key="11">
    <source>
        <dbReference type="PROSITE" id="PS51030"/>
    </source>
</evidence>
<comment type="caution">
    <text evidence="13">The sequence shown here is derived from an EMBL/GenBank/DDBJ whole genome shotgun (WGS) entry which is preliminary data.</text>
</comment>
<evidence type="ECO:0000313" key="14">
    <source>
        <dbReference type="Proteomes" id="UP000298663"/>
    </source>
</evidence>
<dbReference type="Proteomes" id="UP000298663">
    <property type="component" value="Unassembled WGS sequence"/>
</dbReference>